<dbReference type="AlphaFoldDB" id="A0A3M7SLT4"/>
<accession>A0A3M7SLT4</accession>
<dbReference type="EMBL" id="REGN01001154">
    <property type="protein sequence ID" value="RNA36645.1"/>
    <property type="molecule type" value="Genomic_DNA"/>
</dbReference>
<protein>
    <submittedName>
        <fullName evidence="1">Uncharacterized protein</fullName>
    </submittedName>
</protein>
<evidence type="ECO:0000313" key="2">
    <source>
        <dbReference type="Proteomes" id="UP000276133"/>
    </source>
</evidence>
<evidence type="ECO:0000313" key="1">
    <source>
        <dbReference type="EMBL" id="RNA36645.1"/>
    </source>
</evidence>
<dbReference type="Proteomes" id="UP000276133">
    <property type="component" value="Unassembled WGS sequence"/>
</dbReference>
<name>A0A3M7SLT4_BRAPC</name>
<reference evidence="1 2" key="1">
    <citation type="journal article" date="2018" name="Sci. Rep.">
        <title>Genomic signatures of local adaptation to the degree of environmental predictability in rotifers.</title>
        <authorList>
            <person name="Franch-Gras L."/>
            <person name="Hahn C."/>
            <person name="Garcia-Roger E.M."/>
            <person name="Carmona M.J."/>
            <person name="Serra M."/>
            <person name="Gomez A."/>
        </authorList>
    </citation>
    <scope>NUCLEOTIDE SEQUENCE [LARGE SCALE GENOMIC DNA]</scope>
    <source>
        <strain evidence="1">HYR1</strain>
    </source>
</reference>
<comment type="caution">
    <text evidence="1">The sequence shown here is derived from an EMBL/GenBank/DDBJ whole genome shotgun (WGS) entry which is preliminary data.</text>
</comment>
<proteinExistence type="predicted"/>
<organism evidence="1 2">
    <name type="scientific">Brachionus plicatilis</name>
    <name type="common">Marine rotifer</name>
    <name type="synonym">Brachionus muelleri</name>
    <dbReference type="NCBI Taxonomy" id="10195"/>
    <lineage>
        <taxon>Eukaryota</taxon>
        <taxon>Metazoa</taxon>
        <taxon>Spiralia</taxon>
        <taxon>Gnathifera</taxon>
        <taxon>Rotifera</taxon>
        <taxon>Eurotatoria</taxon>
        <taxon>Monogononta</taxon>
        <taxon>Pseudotrocha</taxon>
        <taxon>Ploima</taxon>
        <taxon>Brachionidae</taxon>
        <taxon>Brachionus</taxon>
    </lineage>
</organism>
<keyword evidence="2" id="KW-1185">Reference proteome</keyword>
<sequence>MMYETLFLSKITMRLPNKIFLSELKEGKRNLGRLLLRYKETVKSIIEENSLDMQSKHFDSNQTSIHTLASKPFKCESCSSSLESLASSKI</sequence>
<gene>
    <name evidence="1" type="ORF">BpHYR1_016085</name>
</gene>